<evidence type="ECO:0000313" key="2">
    <source>
        <dbReference type="Proteomes" id="UP000289954"/>
    </source>
</evidence>
<dbReference type="SUPFAM" id="SSF50729">
    <property type="entry name" value="PH domain-like"/>
    <property type="match status" value="1"/>
</dbReference>
<reference evidence="1 2" key="1">
    <citation type="submission" date="2019-01" db="EMBL/GenBank/DDBJ databases">
        <title>Draft genome sequence of Cellulomonas takizawaensis strain TKZ-21.</title>
        <authorList>
            <person name="Yamamura H."/>
            <person name="Hayashi T."/>
            <person name="Hamada M."/>
            <person name="Serisawa Y."/>
            <person name="Matsuyama K."/>
            <person name="Nakagawa Y."/>
            <person name="Otoguro M."/>
            <person name="Yanagida F."/>
            <person name="Hayakawa M."/>
        </authorList>
    </citation>
    <scope>NUCLEOTIDE SEQUENCE [LARGE SCALE GENOMIC DNA]</scope>
    <source>
        <strain evidence="1 2">NBRC12680</strain>
    </source>
</reference>
<name>A0A402DPN6_9CELL</name>
<organism evidence="1 2">
    <name type="scientific">Cellulomonas biazotea</name>
    <dbReference type="NCBI Taxonomy" id="1709"/>
    <lineage>
        <taxon>Bacteria</taxon>
        <taxon>Bacillati</taxon>
        <taxon>Actinomycetota</taxon>
        <taxon>Actinomycetes</taxon>
        <taxon>Micrococcales</taxon>
        <taxon>Cellulomonadaceae</taxon>
        <taxon>Cellulomonas</taxon>
    </lineage>
</organism>
<dbReference type="Proteomes" id="UP000289954">
    <property type="component" value="Unassembled WGS sequence"/>
</dbReference>
<keyword evidence="2" id="KW-1185">Reference proteome</keyword>
<proteinExistence type="predicted"/>
<evidence type="ECO:0000313" key="1">
    <source>
        <dbReference type="EMBL" id="GCE76093.1"/>
    </source>
</evidence>
<dbReference type="RefSeq" id="WP_130780699.1">
    <property type="nucleotide sequence ID" value="NZ_BIMR01000070.1"/>
</dbReference>
<gene>
    <name evidence="1" type="ORF">CBZ_11490</name>
</gene>
<comment type="caution">
    <text evidence="1">The sequence shown here is derived from an EMBL/GenBank/DDBJ whole genome shotgun (WGS) entry which is preliminary data.</text>
</comment>
<sequence>MTQGTQVPHDKAEQLEKVVAGLIEGEEIYAVYDCTGAGTGFLAVTSLRVILQDKSFVGGRTAVTSLPVRSISSVSFVADKSAFGRFHTSATVAFTVGSTTHEATFRGEDKARHVHDTVLWLLTRD</sequence>
<protein>
    <submittedName>
        <fullName evidence="1">Uncharacterized protein</fullName>
    </submittedName>
</protein>
<dbReference type="AlphaFoldDB" id="A0A402DPN6"/>
<accession>A0A402DPN6</accession>
<dbReference type="EMBL" id="BIMR01000070">
    <property type="protein sequence ID" value="GCE76093.1"/>
    <property type="molecule type" value="Genomic_DNA"/>
</dbReference>
<dbReference type="OrthoDB" id="165521at2"/>
<dbReference type="InterPro" id="IPR037063">
    <property type="entry name" value="PHb_sf"/>
</dbReference>
<dbReference type="Gene3D" id="2.30.29.50">
    <property type="entry name" value="Bacterial Pleckstrin homology domain"/>
    <property type="match status" value="1"/>
</dbReference>